<feature type="region of interest" description="Disordered" evidence="1">
    <location>
        <begin position="111"/>
        <end position="134"/>
    </location>
</feature>
<evidence type="ECO:0000256" key="1">
    <source>
        <dbReference type="SAM" id="MobiDB-lite"/>
    </source>
</evidence>
<dbReference type="EMBL" id="QGKV02000297">
    <property type="protein sequence ID" value="KAF3609347.1"/>
    <property type="molecule type" value="Genomic_DNA"/>
</dbReference>
<feature type="compositionally biased region" description="Polar residues" evidence="1">
    <location>
        <begin position="43"/>
        <end position="56"/>
    </location>
</feature>
<feature type="compositionally biased region" description="Basic residues" evidence="1">
    <location>
        <begin position="246"/>
        <end position="258"/>
    </location>
</feature>
<name>A0ABQ7F1E9_BRACR</name>
<sequence>MLTHLSRSCPLNNVPMRLSTASDTAPKDSALKPPVDSHPRGTEYNTAPSQDPSFSQRVDRHGRPFEERVPLQATRGRPLANKIIPNIQTTTPRGDLYRLDSPRERVRSPVQSITATENHHTPPQGALLPSTSRGYHQPLQRNLALCDYPVPVNGIPSKEAVLGELKELSHQYVNVADPTESAARRQRVLQSEQNGLVEETAEGIIAAATRAIILSDTEVFPALEPEAVSPAPLPTPAELRTPSSSRRPRRSIGHHGSSRRLAGADTTQITLRSDLYSLK</sequence>
<organism evidence="2 3">
    <name type="scientific">Brassica cretica</name>
    <name type="common">Mustard</name>
    <dbReference type="NCBI Taxonomy" id="69181"/>
    <lineage>
        <taxon>Eukaryota</taxon>
        <taxon>Viridiplantae</taxon>
        <taxon>Streptophyta</taxon>
        <taxon>Embryophyta</taxon>
        <taxon>Tracheophyta</taxon>
        <taxon>Spermatophyta</taxon>
        <taxon>Magnoliopsida</taxon>
        <taxon>eudicotyledons</taxon>
        <taxon>Gunneridae</taxon>
        <taxon>Pentapetalae</taxon>
        <taxon>rosids</taxon>
        <taxon>malvids</taxon>
        <taxon>Brassicales</taxon>
        <taxon>Brassicaceae</taxon>
        <taxon>Brassiceae</taxon>
        <taxon>Brassica</taxon>
    </lineage>
</organism>
<gene>
    <name evidence="2" type="ORF">DY000_02045753</name>
</gene>
<evidence type="ECO:0000313" key="3">
    <source>
        <dbReference type="Proteomes" id="UP000266723"/>
    </source>
</evidence>
<protein>
    <submittedName>
        <fullName evidence="2">Uncharacterized protein</fullName>
    </submittedName>
</protein>
<feature type="compositionally biased region" description="Basic and acidic residues" evidence="1">
    <location>
        <begin position="57"/>
        <end position="69"/>
    </location>
</feature>
<feature type="region of interest" description="Disordered" evidence="1">
    <location>
        <begin position="1"/>
        <end position="72"/>
    </location>
</feature>
<keyword evidence="3" id="KW-1185">Reference proteome</keyword>
<comment type="caution">
    <text evidence="2">The sequence shown here is derived from an EMBL/GenBank/DDBJ whole genome shotgun (WGS) entry which is preliminary data.</text>
</comment>
<accession>A0ABQ7F1E9</accession>
<reference evidence="2 3" key="1">
    <citation type="journal article" date="2020" name="BMC Genomics">
        <title>Intraspecific diversification of the crop wild relative Brassica cretica Lam. using demographic model selection.</title>
        <authorList>
            <person name="Kioukis A."/>
            <person name="Michalopoulou V.A."/>
            <person name="Briers L."/>
            <person name="Pirintsos S."/>
            <person name="Studholme D.J."/>
            <person name="Pavlidis P."/>
            <person name="Sarris P.F."/>
        </authorList>
    </citation>
    <scope>NUCLEOTIDE SEQUENCE [LARGE SCALE GENOMIC DNA]</scope>
    <source>
        <strain evidence="3">cv. PFS-1207/04</strain>
    </source>
</reference>
<evidence type="ECO:0000313" key="2">
    <source>
        <dbReference type="EMBL" id="KAF3609347.1"/>
    </source>
</evidence>
<proteinExistence type="predicted"/>
<feature type="compositionally biased region" description="Polar residues" evidence="1">
    <location>
        <begin position="1"/>
        <end position="11"/>
    </location>
</feature>
<dbReference type="Proteomes" id="UP000266723">
    <property type="component" value="Unassembled WGS sequence"/>
</dbReference>
<feature type="region of interest" description="Disordered" evidence="1">
    <location>
        <begin position="226"/>
        <end position="266"/>
    </location>
</feature>
<feature type="compositionally biased region" description="Basic and acidic residues" evidence="1">
    <location>
        <begin position="25"/>
        <end position="41"/>
    </location>
</feature>